<feature type="region of interest" description="Disordered" evidence="1">
    <location>
        <begin position="774"/>
        <end position="828"/>
    </location>
</feature>
<keyword evidence="3" id="KW-1185">Reference proteome</keyword>
<evidence type="ECO:0000313" key="2">
    <source>
        <dbReference type="EnsemblMetazoa" id="AALFPA23_018511.P27162"/>
    </source>
</evidence>
<dbReference type="EnsemblMetazoa" id="AALFPA23_018511.R27162">
    <property type="protein sequence ID" value="AALFPA23_018511.P27162"/>
    <property type="gene ID" value="AALFPA23_018511"/>
</dbReference>
<dbReference type="Proteomes" id="UP000069940">
    <property type="component" value="Unassembled WGS sequence"/>
</dbReference>
<feature type="compositionally biased region" description="Low complexity" evidence="1">
    <location>
        <begin position="738"/>
        <end position="750"/>
    </location>
</feature>
<feature type="compositionally biased region" description="Polar residues" evidence="1">
    <location>
        <begin position="132"/>
        <end position="150"/>
    </location>
</feature>
<reference evidence="2" key="2">
    <citation type="submission" date="2025-05" db="UniProtKB">
        <authorList>
            <consortium name="EnsemblMetazoa"/>
        </authorList>
    </citation>
    <scope>IDENTIFICATION</scope>
    <source>
        <strain evidence="2">Foshan</strain>
    </source>
</reference>
<feature type="compositionally biased region" description="Basic and acidic residues" evidence="1">
    <location>
        <begin position="800"/>
        <end position="809"/>
    </location>
</feature>
<feature type="region of interest" description="Disordered" evidence="1">
    <location>
        <begin position="718"/>
        <end position="755"/>
    </location>
</feature>
<dbReference type="GeneID" id="109622354"/>
<name>A0ABM1ZHC9_AEDAL</name>
<feature type="region of interest" description="Disordered" evidence="1">
    <location>
        <begin position="508"/>
        <end position="536"/>
    </location>
</feature>
<organism evidence="2 3">
    <name type="scientific">Aedes albopictus</name>
    <name type="common">Asian tiger mosquito</name>
    <name type="synonym">Stegomyia albopicta</name>
    <dbReference type="NCBI Taxonomy" id="7160"/>
    <lineage>
        <taxon>Eukaryota</taxon>
        <taxon>Metazoa</taxon>
        <taxon>Ecdysozoa</taxon>
        <taxon>Arthropoda</taxon>
        <taxon>Hexapoda</taxon>
        <taxon>Insecta</taxon>
        <taxon>Pterygota</taxon>
        <taxon>Neoptera</taxon>
        <taxon>Endopterygota</taxon>
        <taxon>Diptera</taxon>
        <taxon>Nematocera</taxon>
        <taxon>Culicoidea</taxon>
        <taxon>Culicidae</taxon>
        <taxon>Culicinae</taxon>
        <taxon>Aedini</taxon>
        <taxon>Aedes</taxon>
        <taxon>Stegomyia</taxon>
    </lineage>
</organism>
<dbReference type="RefSeq" id="XP_029734507.1">
    <property type="nucleotide sequence ID" value="XM_029878647.2"/>
</dbReference>
<feature type="region of interest" description="Disordered" evidence="1">
    <location>
        <begin position="71"/>
        <end position="113"/>
    </location>
</feature>
<feature type="compositionally biased region" description="Basic and acidic residues" evidence="1">
    <location>
        <begin position="774"/>
        <end position="791"/>
    </location>
</feature>
<evidence type="ECO:0000313" key="3">
    <source>
        <dbReference type="Proteomes" id="UP000069940"/>
    </source>
</evidence>
<proteinExistence type="predicted"/>
<reference evidence="3" key="1">
    <citation type="journal article" date="2015" name="Proc. Natl. Acad. Sci. U.S.A.">
        <title>Genome sequence of the Asian Tiger mosquito, Aedes albopictus, reveals insights into its biology, genetics, and evolution.</title>
        <authorList>
            <person name="Chen X.G."/>
            <person name="Jiang X."/>
            <person name="Gu J."/>
            <person name="Xu M."/>
            <person name="Wu Y."/>
            <person name="Deng Y."/>
            <person name="Zhang C."/>
            <person name="Bonizzoni M."/>
            <person name="Dermauw W."/>
            <person name="Vontas J."/>
            <person name="Armbruster P."/>
            <person name="Huang X."/>
            <person name="Yang Y."/>
            <person name="Zhang H."/>
            <person name="He W."/>
            <person name="Peng H."/>
            <person name="Liu Y."/>
            <person name="Wu K."/>
            <person name="Chen J."/>
            <person name="Lirakis M."/>
            <person name="Topalis P."/>
            <person name="Van Leeuwen T."/>
            <person name="Hall A.B."/>
            <person name="Jiang X."/>
            <person name="Thorpe C."/>
            <person name="Mueller R.L."/>
            <person name="Sun C."/>
            <person name="Waterhouse R.M."/>
            <person name="Yan G."/>
            <person name="Tu Z.J."/>
            <person name="Fang X."/>
            <person name="James A.A."/>
        </authorList>
    </citation>
    <scope>NUCLEOTIDE SEQUENCE [LARGE SCALE GENOMIC DNA]</scope>
    <source>
        <strain evidence="3">Foshan</strain>
    </source>
</reference>
<accession>A0ABM1ZHC9</accession>
<feature type="region of interest" description="Disordered" evidence="1">
    <location>
        <begin position="126"/>
        <end position="156"/>
    </location>
</feature>
<protein>
    <submittedName>
        <fullName evidence="2">Uncharacterized protein</fullName>
    </submittedName>
</protein>
<evidence type="ECO:0000256" key="1">
    <source>
        <dbReference type="SAM" id="MobiDB-lite"/>
    </source>
</evidence>
<sequence>MDDDAANAFKELYEEIDKLLYQPDGVPIVKKLEAVKSDSENSALVLKDEDIDELIEYSKKFVEKTKNEIGFPKSKQSQEHGVQCARSERKSNKKLNTPPKWINGGKDKESAGTNCATAIRIIKRIPKPQIKSPGSNKSPEKNQLNNQRPSSGLKKVRNVGVNVNFISKSVAKHSNNLALATGSVASGTSPIIKKPTTPQSSGKIYRFYCSKLSPSQLWEQQHPELSYESSERSIFPRRIKKNDLMAKQKEQQKVDQPKELKVVHLTEGLVHCAINEDKEVTKTNEEPEKVQDEKSSPATPAITKHVIPVISIKGDWKACLQVQETCRINILDEKRCENAQNRPSNLMYVEIKHGGMNPVSETRSPVDDQNIEARPADAAKTVRKESSEVVIDQKCVDKSSNSPKTNRYLQPFIDVRKARTPSNQQLFVDLSDSNSDDSAEELILEADSSDSDSADNLQNILNLKSTAKATKKTKIIGNISSVSYKNESPIVPNEATSKVSVQLQVPSPPCRLLSPPKTPAKSPPADDSIEPCPDASSSSKFLENLRIWKSAIQVQSENMKLGNQLTENLDTLKQNMEVIAGETRNITQITRNCEQNLKQIEGLKDRYARNLDGSTIGSFRQENQFTGVTNHEATTTCSCFGCRPQLDTADPEPSFDQKAFQRAVLEQNPRYSKTIQKICEDGRNRSFRKSLTPPRDVAERAAQKFLESYSRSVSRISHRGGVPLDESSIRSHSPGSVRSWSESCRSRISSGTDGDVSLSSSWMVGGIVRHRGEYSDSVSDGREPVADRRDTGAFSSTSISDDKSSGEFRRMRKSLSDEGEVLSQGEIR</sequence>